<feature type="transmembrane region" description="Helical" evidence="7">
    <location>
        <begin position="328"/>
        <end position="350"/>
    </location>
</feature>
<feature type="transmembrane region" description="Helical" evidence="7">
    <location>
        <begin position="7"/>
        <end position="27"/>
    </location>
</feature>
<feature type="transmembrane region" description="Helical" evidence="7">
    <location>
        <begin position="70"/>
        <end position="89"/>
    </location>
</feature>
<dbReference type="InterPro" id="IPR036259">
    <property type="entry name" value="MFS_trans_sf"/>
</dbReference>
<feature type="transmembrane region" description="Helical" evidence="7">
    <location>
        <begin position="39"/>
        <end position="58"/>
    </location>
</feature>
<dbReference type="Proteomes" id="UP000298347">
    <property type="component" value="Unassembled WGS sequence"/>
</dbReference>
<protein>
    <submittedName>
        <fullName evidence="9">MFS transporter</fullName>
    </submittedName>
</protein>
<keyword evidence="10" id="KW-1185">Reference proteome</keyword>
<accession>A0A4Z0GP15</accession>
<feature type="transmembrane region" description="Helical" evidence="7">
    <location>
        <begin position="356"/>
        <end position="374"/>
    </location>
</feature>
<dbReference type="Pfam" id="PF07690">
    <property type="entry name" value="MFS_1"/>
    <property type="match status" value="1"/>
</dbReference>
<dbReference type="InterPro" id="IPR011701">
    <property type="entry name" value="MFS"/>
</dbReference>
<keyword evidence="5 7" id="KW-1133">Transmembrane helix</keyword>
<dbReference type="InterPro" id="IPR050189">
    <property type="entry name" value="MFS_Efflux_Transporters"/>
</dbReference>
<dbReference type="PANTHER" id="PTHR43124:SF3">
    <property type="entry name" value="CHLORAMPHENICOL EFFLUX PUMP RV0191"/>
    <property type="match status" value="1"/>
</dbReference>
<evidence type="ECO:0000256" key="7">
    <source>
        <dbReference type="SAM" id="Phobius"/>
    </source>
</evidence>
<evidence type="ECO:0000256" key="4">
    <source>
        <dbReference type="ARBA" id="ARBA00022692"/>
    </source>
</evidence>
<comment type="subcellular location">
    <subcellularLocation>
        <location evidence="1">Cell membrane</location>
        <topology evidence="1">Multi-pass membrane protein</topology>
    </subcellularLocation>
</comment>
<dbReference type="SUPFAM" id="SSF103473">
    <property type="entry name" value="MFS general substrate transporter"/>
    <property type="match status" value="1"/>
</dbReference>
<feature type="transmembrane region" description="Helical" evidence="7">
    <location>
        <begin position="297"/>
        <end position="316"/>
    </location>
</feature>
<keyword evidence="3" id="KW-1003">Cell membrane</keyword>
<feature type="transmembrane region" description="Helical" evidence="7">
    <location>
        <begin position="237"/>
        <end position="258"/>
    </location>
</feature>
<dbReference type="Gene3D" id="1.20.1250.20">
    <property type="entry name" value="MFS general substrate transporter like domains"/>
    <property type="match status" value="1"/>
</dbReference>
<keyword evidence="4 7" id="KW-0812">Transmembrane</keyword>
<feature type="domain" description="Major facilitator superfamily (MFS) profile" evidence="8">
    <location>
        <begin position="4"/>
        <end position="378"/>
    </location>
</feature>
<sequence length="389" mass="42112">MKKIPVLFFITTFIIGTDTFLISPLLPTLSQVYHTPSNLSGWMVSAYALGYALFALIAGPLSDGMDRKKVMILGLFGFALATFLCAISPSFWTMILFRFLAGVSAAFVTPQVWASIPQLVAPKAIIKTMGYATAGLSVSQMIGLPAGSYLAAFSWHAPFFVLSLFALLLNFTILLMLPSIPATRTNKSRHMGQIYISIMRAPRALNFFAAYFMFQTGFFTSYAFFGTWFTQAFSLNVASIGTNMILLGLGNLIGSLFGSKLVAKIGVAKSILFSLIFLSVTYALLPFSGFLWIAESLFFLIFLVGGFIFPVMMSTLQSLAPSARGTVSALTSAVMYAGTTVGGVIGGLLFGPFHGFTGIGLFAAIMNIIPLFIFQRAGLFHDAKEERAH</sequence>
<dbReference type="EMBL" id="SRJD01000005">
    <property type="protein sequence ID" value="TGA98930.1"/>
    <property type="molecule type" value="Genomic_DNA"/>
</dbReference>
<feature type="transmembrane region" description="Helical" evidence="7">
    <location>
        <begin position="128"/>
        <end position="153"/>
    </location>
</feature>
<feature type="transmembrane region" description="Helical" evidence="7">
    <location>
        <begin position="95"/>
        <end position="116"/>
    </location>
</feature>
<evidence type="ECO:0000256" key="5">
    <source>
        <dbReference type="ARBA" id="ARBA00022989"/>
    </source>
</evidence>
<evidence type="ECO:0000313" key="10">
    <source>
        <dbReference type="Proteomes" id="UP000298347"/>
    </source>
</evidence>
<evidence type="ECO:0000256" key="6">
    <source>
        <dbReference type="ARBA" id="ARBA00023136"/>
    </source>
</evidence>
<keyword evidence="6 7" id="KW-0472">Membrane</keyword>
<dbReference type="OrthoDB" id="212436at2"/>
<keyword evidence="2" id="KW-0813">Transport</keyword>
<evidence type="ECO:0000313" key="9">
    <source>
        <dbReference type="EMBL" id="TGA98930.1"/>
    </source>
</evidence>
<gene>
    <name evidence="9" type="ORF">E4665_06285</name>
</gene>
<proteinExistence type="predicted"/>
<feature type="transmembrane region" description="Helical" evidence="7">
    <location>
        <begin position="159"/>
        <end position="183"/>
    </location>
</feature>
<reference evidence="9 10" key="1">
    <citation type="journal article" date="2015" name="Int. J. Syst. Evol. Microbiol.">
        <title>Sporolactobacillus shoreae sp. nov. and Sporolactobacillus spathodeae sp. nov., two spore-forming lactic acid bacteria isolated from tree barks in Thailand.</title>
        <authorList>
            <person name="Thamacharoensuk T."/>
            <person name="Kitahara M."/>
            <person name="Ohkuma M."/>
            <person name="Thongchul N."/>
            <person name="Tanasupawat S."/>
        </authorList>
    </citation>
    <scope>NUCLEOTIDE SEQUENCE [LARGE SCALE GENOMIC DNA]</scope>
    <source>
        <strain evidence="9 10">BK92</strain>
    </source>
</reference>
<dbReference type="PROSITE" id="PS50850">
    <property type="entry name" value="MFS"/>
    <property type="match status" value="1"/>
</dbReference>
<dbReference type="InterPro" id="IPR001958">
    <property type="entry name" value="Tet-R_TetA/multi-R_MdtG-like"/>
</dbReference>
<dbReference type="GO" id="GO:0022857">
    <property type="term" value="F:transmembrane transporter activity"/>
    <property type="evidence" value="ECO:0007669"/>
    <property type="project" value="InterPro"/>
</dbReference>
<feature type="transmembrane region" description="Helical" evidence="7">
    <location>
        <begin position="270"/>
        <end position="291"/>
    </location>
</feature>
<organism evidence="9 10">
    <name type="scientific">Sporolactobacillus shoreae</name>
    <dbReference type="NCBI Taxonomy" id="1465501"/>
    <lineage>
        <taxon>Bacteria</taxon>
        <taxon>Bacillati</taxon>
        <taxon>Bacillota</taxon>
        <taxon>Bacilli</taxon>
        <taxon>Bacillales</taxon>
        <taxon>Sporolactobacillaceae</taxon>
        <taxon>Sporolactobacillus</taxon>
    </lineage>
</organism>
<dbReference type="RefSeq" id="WP_135347950.1">
    <property type="nucleotide sequence ID" value="NZ_SRJD01000005.1"/>
</dbReference>
<evidence type="ECO:0000256" key="2">
    <source>
        <dbReference type="ARBA" id="ARBA00022448"/>
    </source>
</evidence>
<evidence type="ECO:0000256" key="3">
    <source>
        <dbReference type="ARBA" id="ARBA00022475"/>
    </source>
</evidence>
<feature type="transmembrane region" description="Helical" evidence="7">
    <location>
        <begin position="204"/>
        <end position="225"/>
    </location>
</feature>
<dbReference type="AlphaFoldDB" id="A0A4Z0GP15"/>
<dbReference type="InterPro" id="IPR020846">
    <property type="entry name" value="MFS_dom"/>
</dbReference>
<evidence type="ECO:0000259" key="8">
    <source>
        <dbReference type="PROSITE" id="PS50850"/>
    </source>
</evidence>
<dbReference type="PRINTS" id="PR01035">
    <property type="entry name" value="TCRTETA"/>
</dbReference>
<comment type="caution">
    <text evidence="9">The sequence shown here is derived from an EMBL/GenBank/DDBJ whole genome shotgun (WGS) entry which is preliminary data.</text>
</comment>
<name>A0A4Z0GP15_9BACL</name>
<dbReference type="CDD" id="cd17324">
    <property type="entry name" value="MFS_NepI_like"/>
    <property type="match status" value="1"/>
</dbReference>
<dbReference type="GO" id="GO:0005886">
    <property type="term" value="C:plasma membrane"/>
    <property type="evidence" value="ECO:0007669"/>
    <property type="project" value="UniProtKB-SubCell"/>
</dbReference>
<dbReference type="PANTHER" id="PTHR43124">
    <property type="entry name" value="PURINE EFFLUX PUMP PBUE"/>
    <property type="match status" value="1"/>
</dbReference>
<evidence type="ECO:0000256" key="1">
    <source>
        <dbReference type="ARBA" id="ARBA00004651"/>
    </source>
</evidence>